<dbReference type="EMBL" id="BRXU01000001">
    <property type="protein sequence ID" value="GLC47853.1"/>
    <property type="molecule type" value="Genomic_DNA"/>
</dbReference>
<comment type="similarity">
    <text evidence="2">Belongs to the fatty acid desaturase CarF family.</text>
</comment>
<evidence type="ECO:0000313" key="8">
    <source>
        <dbReference type="EMBL" id="GLC47853.1"/>
    </source>
</evidence>
<feature type="compositionally biased region" description="Low complexity" evidence="6">
    <location>
        <begin position="145"/>
        <end position="155"/>
    </location>
</feature>
<feature type="region of interest" description="Disordered" evidence="6">
    <location>
        <begin position="1"/>
        <end position="86"/>
    </location>
</feature>
<sequence length="428" mass="45835">MALQSRSVLRPAPALGSASLPVRPVRLVLARAEPPSGGARVTREFREGDSEVTIPGAPSNGRQSDGLYVDVNAPPPRPRKDNMSKEMKARLRKEYTGLGGAENKTEDDDDARFPAAAASLGRRPLIVAAASVQTRETASLEEETAAGAADADAFAPRPLGSTVTDAEASTSAPVSAASASAHGSSKFVVDENENLKSTPEMRAWTGVSMALIGATLAQAMGQVTGPGDMAVFGGAVLLAYVLSDLGTGVYHWGVDNYGDGSTPVFGRQIAAFQGHHQRPWTITQREFANNMHQVFGPASYPAAALLVLSPVMPLGWNAWSSSFLFLVCMSQQFHAWSHLKKSELHPAVVAMQDVGLLIGRREHGAHHRAPFEGNYCIVSGWWNGPLDSTGFFRGLEKLIHKYTGVAPRCWEEPQEGWQELTRPEQGTA</sequence>
<comment type="caution">
    <text evidence="8">The sequence shown here is derived from an EMBL/GenBank/DDBJ whole genome shotgun (WGS) entry which is preliminary data.</text>
</comment>
<dbReference type="OrthoDB" id="5103at2759"/>
<feature type="compositionally biased region" description="Low complexity" evidence="6">
    <location>
        <begin position="166"/>
        <end position="177"/>
    </location>
</feature>
<dbReference type="Proteomes" id="UP001165080">
    <property type="component" value="Unassembled WGS sequence"/>
</dbReference>
<keyword evidence="4" id="KW-1133">Transmembrane helix</keyword>
<evidence type="ECO:0000256" key="4">
    <source>
        <dbReference type="ARBA" id="ARBA00022989"/>
    </source>
</evidence>
<proteinExistence type="inferred from homology"/>
<keyword evidence="3" id="KW-0812">Transmembrane</keyword>
<evidence type="ECO:0000256" key="5">
    <source>
        <dbReference type="ARBA" id="ARBA00023136"/>
    </source>
</evidence>
<feature type="region of interest" description="Disordered" evidence="6">
    <location>
        <begin position="138"/>
        <end position="177"/>
    </location>
</feature>
<organism evidence="8 9">
    <name type="scientific">Pleodorina starrii</name>
    <dbReference type="NCBI Taxonomy" id="330485"/>
    <lineage>
        <taxon>Eukaryota</taxon>
        <taxon>Viridiplantae</taxon>
        <taxon>Chlorophyta</taxon>
        <taxon>core chlorophytes</taxon>
        <taxon>Chlorophyceae</taxon>
        <taxon>CS clade</taxon>
        <taxon>Chlamydomonadales</taxon>
        <taxon>Volvocaceae</taxon>
        <taxon>Pleodorina</taxon>
    </lineage>
</organism>
<feature type="domain" description="Lipid desaturase" evidence="7">
    <location>
        <begin position="240"/>
        <end position="410"/>
    </location>
</feature>
<evidence type="ECO:0000256" key="1">
    <source>
        <dbReference type="ARBA" id="ARBA00004141"/>
    </source>
</evidence>
<keyword evidence="9" id="KW-1185">Reference proteome</keyword>
<evidence type="ECO:0000256" key="6">
    <source>
        <dbReference type="SAM" id="MobiDB-lite"/>
    </source>
</evidence>
<name>A0A9W6B933_9CHLO</name>
<evidence type="ECO:0000256" key="2">
    <source>
        <dbReference type="ARBA" id="ARBA00007620"/>
    </source>
</evidence>
<dbReference type="GO" id="GO:0016020">
    <property type="term" value="C:membrane"/>
    <property type="evidence" value="ECO:0007669"/>
    <property type="project" value="UniProtKB-SubCell"/>
</dbReference>
<dbReference type="AlphaFoldDB" id="A0A9W6B933"/>
<keyword evidence="5" id="KW-0472">Membrane</keyword>
<dbReference type="PANTHER" id="PTHR48231:SF1">
    <property type="entry name" value="OS08G0187900 PROTEIN"/>
    <property type="match status" value="1"/>
</dbReference>
<comment type="subcellular location">
    <subcellularLocation>
        <location evidence="1">Membrane</location>
        <topology evidence="1">Multi-pass membrane protein</topology>
    </subcellularLocation>
</comment>
<gene>
    <name evidence="8" type="primary">PLEST000568</name>
    <name evidence="8" type="ORF">PLESTB_000032600</name>
</gene>
<protein>
    <recommendedName>
        <fullName evidence="7">Lipid desaturase domain-containing protein</fullName>
    </recommendedName>
</protein>
<accession>A0A9W6B933</accession>
<reference evidence="8 9" key="1">
    <citation type="journal article" date="2023" name="Commun. Biol.">
        <title>Reorganization of the ancestral sex-determining regions during the evolution of trioecy in Pleodorina starrii.</title>
        <authorList>
            <person name="Takahashi K."/>
            <person name="Suzuki S."/>
            <person name="Kawai-Toyooka H."/>
            <person name="Yamamoto K."/>
            <person name="Hamaji T."/>
            <person name="Ootsuki R."/>
            <person name="Yamaguchi H."/>
            <person name="Kawachi M."/>
            <person name="Higashiyama T."/>
            <person name="Nozaki H."/>
        </authorList>
    </citation>
    <scope>NUCLEOTIDE SEQUENCE [LARGE SCALE GENOMIC DNA]</scope>
    <source>
        <strain evidence="8 9">NIES-4479</strain>
    </source>
</reference>
<evidence type="ECO:0000313" key="9">
    <source>
        <dbReference type="Proteomes" id="UP001165080"/>
    </source>
</evidence>
<dbReference type="PANTHER" id="PTHR48231">
    <property type="entry name" value="TMEM189_B_DMAIN DOMAIN-CONTAINING PROTEIN"/>
    <property type="match status" value="1"/>
</dbReference>
<dbReference type="Pfam" id="PF10520">
    <property type="entry name" value="Lipid_desat"/>
    <property type="match status" value="1"/>
</dbReference>
<dbReference type="InterPro" id="IPR019547">
    <property type="entry name" value="Lipid_desat"/>
</dbReference>
<evidence type="ECO:0000259" key="7">
    <source>
        <dbReference type="Pfam" id="PF10520"/>
    </source>
</evidence>
<evidence type="ECO:0000256" key="3">
    <source>
        <dbReference type="ARBA" id="ARBA00022692"/>
    </source>
</evidence>